<organism evidence="2 3">
    <name type="scientific">Streptomyces roseirectus</name>
    <dbReference type="NCBI Taxonomy" id="2768066"/>
    <lineage>
        <taxon>Bacteria</taxon>
        <taxon>Bacillati</taxon>
        <taxon>Actinomycetota</taxon>
        <taxon>Actinomycetes</taxon>
        <taxon>Kitasatosporales</taxon>
        <taxon>Streptomycetaceae</taxon>
        <taxon>Streptomyces</taxon>
    </lineage>
</organism>
<keyword evidence="1" id="KW-1133">Transmembrane helix</keyword>
<keyword evidence="1" id="KW-0472">Membrane</keyword>
<dbReference type="KEGG" id="sroi:IAG44_29925"/>
<accession>A0A7H0IKC8</accession>
<evidence type="ECO:0000313" key="2">
    <source>
        <dbReference type="EMBL" id="QNP73244.1"/>
    </source>
</evidence>
<name>A0A7H0IKC8_9ACTN</name>
<proteinExistence type="predicted"/>
<keyword evidence="1" id="KW-0812">Transmembrane</keyword>
<dbReference type="Proteomes" id="UP000516052">
    <property type="component" value="Chromosome"/>
</dbReference>
<dbReference type="AlphaFoldDB" id="A0A7H0IKC8"/>
<feature type="transmembrane region" description="Helical" evidence="1">
    <location>
        <begin position="505"/>
        <end position="529"/>
    </location>
</feature>
<dbReference type="EMBL" id="CP060828">
    <property type="protein sequence ID" value="QNP73244.1"/>
    <property type="molecule type" value="Genomic_DNA"/>
</dbReference>
<keyword evidence="3" id="KW-1185">Reference proteome</keyword>
<evidence type="ECO:0000256" key="1">
    <source>
        <dbReference type="SAM" id="Phobius"/>
    </source>
</evidence>
<sequence>MCEKGGKAVIEGAERHVRDLPGDLTAVEAGLWQAFRDGGVYDLSCGNPEVDDPHGGHPWGEGRTVRARVMAWLLLDGPPALTGRVSSLKLVGVRVSGALDLSGGRVVPYVELRRCRFDQEVLLPEARFTTLRLVDCAVPRLEAARVHTEGDLHLPRSRFPEGIRLTDAHIGTDLLLNEAVVHRDRSGRSIVADGMTVGQDVQAELLESHGELSLRGAKVGVSLSLRGARLAGSPGRFALNAPQLTVERTLYLTPAAAGGRPVTGLTPAQGVRVRRFDCHGGLRLDDGRFGDAVDLQSARFTLTDDQEVSLRRVHASELRFLGERPARGKVVLSGARVINLIDRASAWPGPGRLHMAGFSYDNLVPVGPFPLAARLEWVAAATAEYAPEPYERLAAVLRAGGEDEDAREVLLAKQRRRRETLPPGAKLWGFAQDWTVAYGYRPGRAAVWMAVLWAAGSVAFGFAPHRPTSGGAPPWDPALFALDLLLPVIDLGQAGQWRLPGAWQWATAAMVLLGWVLATTVAAGATRLLRRD</sequence>
<gene>
    <name evidence="2" type="ORF">IAG44_29925</name>
</gene>
<protein>
    <submittedName>
        <fullName evidence="2">Oxidoreductase</fullName>
    </submittedName>
</protein>
<evidence type="ECO:0000313" key="3">
    <source>
        <dbReference type="Proteomes" id="UP000516052"/>
    </source>
</evidence>
<dbReference type="RefSeq" id="WP_187750186.1">
    <property type="nucleotide sequence ID" value="NZ_CP060828.1"/>
</dbReference>
<reference evidence="2 3" key="1">
    <citation type="submission" date="2020-08" db="EMBL/GenBank/DDBJ databases">
        <title>A novel species.</title>
        <authorList>
            <person name="Gao J."/>
        </authorList>
    </citation>
    <scope>NUCLEOTIDE SEQUENCE [LARGE SCALE GENOMIC DNA]</scope>
    <source>
        <strain evidence="2 3">CRXT-G-22</strain>
    </source>
</reference>